<dbReference type="EMBL" id="CAJVPK010001833">
    <property type="protein sequence ID" value="CAG8599608.1"/>
    <property type="molecule type" value="Genomic_DNA"/>
</dbReference>
<evidence type="ECO:0000313" key="2">
    <source>
        <dbReference type="EMBL" id="CAG8599608.1"/>
    </source>
</evidence>
<keyword evidence="3" id="KW-1185">Reference proteome</keyword>
<accession>A0A9N9GC27</accession>
<reference evidence="2" key="1">
    <citation type="submission" date="2021-06" db="EMBL/GenBank/DDBJ databases">
        <authorList>
            <person name="Kallberg Y."/>
            <person name="Tangrot J."/>
            <person name="Rosling A."/>
        </authorList>
    </citation>
    <scope>NUCLEOTIDE SEQUENCE</scope>
    <source>
        <strain evidence="2">AZ414A</strain>
    </source>
</reference>
<evidence type="ECO:0000313" key="3">
    <source>
        <dbReference type="Proteomes" id="UP000789706"/>
    </source>
</evidence>
<dbReference type="OrthoDB" id="10253254at2759"/>
<comment type="caution">
    <text evidence="2">The sequence shown here is derived from an EMBL/GenBank/DDBJ whole genome shotgun (WGS) entry which is preliminary data.</text>
</comment>
<proteinExistence type="predicted"/>
<dbReference type="Pfam" id="PF04408">
    <property type="entry name" value="WHD_HA2"/>
    <property type="match status" value="1"/>
</dbReference>
<organism evidence="2 3">
    <name type="scientific">Diversispora eburnea</name>
    <dbReference type="NCBI Taxonomy" id="1213867"/>
    <lineage>
        <taxon>Eukaryota</taxon>
        <taxon>Fungi</taxon>
        <taxon>Fungi incertae sedis</taxon>
        <taxon>Mucoromycota</taxon>
        <taxon>Glomeromycotina</taxon>
        <taxon>Glomeromycetes</taxon>
        <taxon>Diversisporales</taxon>
        <taxon>Diversisporaceae</taxon>
        <taxon>Diversispora</taxon>
    </lineage>
</organism>
<dbReference type="AlphaFoldDB" id="A0A9N9GC27"/>
<dbReference type="InterPro" id="IPR048333">
    <property type="entry name" value="HA2_WH"/>
</dbReference>
<gene>
    <name evidence="2" type="ORF">DEBURN_LOCUS9452</name>
</gene>
<feature type="domain" description="Helicase associated" evidence="1">
    <location>
        <begin position="18"/>
        <end position="41"/>
    </location>
</feature>
<dbReference type="Proteomes" id="UP000789706">
    <property type="component" value="Unassembled WGS sequence"/>
</dbReference>
<name>A0A9N9GC27_9GLOM</name>
<sequence>MSLKKEVLHKSLETKDYLLYDAAALNNHCELTKLGRHMAEFSMVPFLSKSIIWKSIFNVQSSVFYRTKDKKFHADKARQNSMRPGGDHFMLLNVWEQVGILLNEL</sequence>
<protein>
    <submittedName>
        <fullName evidence="2">5382_t:CDS:1</fullName>
    </submittedName>
</protein>
<evidence type="ECO:0000259" key="1">
    <source>
        <dbReference type="Pfam" id="PF04408"/>
    </source>
</evidence>
<dbReference type="Gene3D" id="1.20.120.1080">
    <property type="match status" value="1"/>
</dbReference>